<dbReference type="Proteomes" id="UP001217089">
    <property type="component" value="Unassembled WGS sequence"/>
</dbReference>
<reference evidence="4 5" key="1">
    <citation type="submission" date="2022-12" db="EMBL/GenBank/DDBJ databases">
        <title>Chromosome-level genome of Tegillarca granosa.</title>
        <authorList>
            <person name="Kim J."/>
        </authorList>
    </citation>
    <scope>NUCLEOTIDE SEQUENCE [LARGE SCALE GENOMIC DNA]</scope>
    <source>
        <strain evidence="4">Teg-2019</strain>
        <tissue evidence="4">Adductor muscle</tissue>
    </source>
</reference>
<dbReference type="InterPro" id="IPR045860">
    <property type="entry name" value="Snake_toxin-like_sf"/>
</dbReference>
<evidence type="ECO:0000256" key="3">
    <source>
        <dbReference type="SAM" id="MobiDB-lite"/>
    </source>
</evidence>
<name>A0ABQ9EU87_TEGGR</name>
<dbReference type="InterPro" id="IPR000884">
    <property type="entry name" value="TSP1_rpt"/>
</dbReference>
<evidence type="ECO:0000313" key="4">
    <source>
        <dbReference type="EMBL" id="KAJ8306868.1"/>
    </source>
</evidence>
<keyword evidence="2" id="KW-1015">Disulfide bond</keyword>
<evidence type="ECO:0000256" key="2">
    <source>
        <dbReference type="ARBA" id="ARBA00023157"/>
    </source>
</evidence>
<comment type="caution">
    <text evidence="4">The sequence shown here is derived from an EMBL/GenBank/DDBJ whole genome shotgun (WGS) entry which is preliminary data.</text>
</comment>
<dbReference type="EMBL" id="JARBDR010000793">
    <property type="protein sequence ID" value="KAJ8306868.1"/>
    <property type="molecule type" value="Genomic_DNA"/>
</dbReference>
<dbReference type="PROSITE" id="PS50092">
    <property type="entry name" value="TSP1"/>
    <property type="match status" value="1"/>
</dbReference>
<keyword evidence="1" id="KW-0732">Signal</keyword>
<dbReference type="SMART" id="SM00209">
    <property type="entry name" value="TSP1"/>
    <property type="match status" value="1"/>
</dbReference>
<dbReference type="InterPro" id="IPR036383">
    <property type="entry name" value="TSP1_rpt_sf"/>
</dbReference>
<accession>A0ABQ9EU87</accession>
<sequence>MVFVKFDYWLNELHIMNIILAVLFLFGSKTDFAAFNNALKCYQCDNLTHPKDCEHLMECKQNEECYVEGNVTDTLELKYTSGCLSNDTCDAVLHSDIGQLHLIGKRSTRFCRICCDKDFCNTELCDRKVRVLQINESTGPRCMNCQSIEDPKQCLQEIRCRKEETCITIESSLSPTPKYDMGCAPKRDCMIGYTSQLHTLVGKAIGTTCSQCCLGDYCNLHLCTGESAVQSYFLHTNTVANYSCADLNQEMCNYMLTVQGHYCVDVNVVRMCRKSCNQCETDSCVDTTEFDCAAAARHFNICDDLESSKKTCPFFCDYCKPVDGAWSSWLSWEQCIATECNNGDGEQRRRRRCVNPSPSHGGDPCQGNDDDIRNCTIRSTCSNMKILSYFLRERKGAVN</sequence>
<feature type="region of interest" description="Disordered" evidence="3">
    <location>
        <begin position="342"/>
        <end position="365"/>
    </location>
</feature>
<dbReference type="Gene3D" id="2.20.100.10">
    <property type="entry name" value="Thrombospondin type-1 (TSP1) repeat"/>
    <property type="match status" value="1"/>
</dbReference>
<gene>
    <name evidence="4" type="ORF">KUTeg_014952</name>
</gene>
<dbReference type="Gene3D" id="2.10.60.10">
    <property type="entry name" value="CD59"/>
    <property type="match status" value="1"/>
</dbReference>
<dbReference type="SUPFAM" id="SSF82895">
    <property type="entry name" value="TSP-1 type 1 repeat"/>
    <property type="match status" value="1"/>
</dbReference>
<protein>
    <submittedName>
        <fullName evidence="4">Uncharacterized protein</fullName>
    </submittedName>
</protein>
<proteinExistence type="predicted"/>
<evidence type="ECO:0000313" key="5">
    <source>
        <dbReference type="Proteomes" id="UP001217089"/>
    </source>
</evidence>
<dbReference type="PANTHER" id="PTHR10036">
    <property type="entry name" value="CD59 GLYCOPROTEIN"/>
    <property type="match status" value="1"/>
</dbReference>
<keyword evidence="5" id="KW-1185">Reference proteome</keyword>
<dbReference type="SUPFAM" id="SSF57302">
    <property type="entry name" value="Snake toxin-like"/>
    <property type="match status" value="2"/>
</dbReference>
<organism evidence="4 5">
    <name type="scientific">Tegillarca granosa</name>
    <name type="common">Malaysian cockle</name>
    <name type="synonym">Anadara granosa</name>
    <dbReference type="NCBI Taxonomy" id="220873"/>
    <lineage>
        <taxon>Eukaryota</taxon>
        <taxon>Metazoa</taxon>
        <taxon>Spiralia</taxon>
        <taxon>Lophotrochozoa</taxon>
        <taxon>Mollusca</taxon>
        <taxon>Bivalvia</taxon>
        <taxon>Autobranchia</taxon>
        <taxon>Pteriomorphia</taxon>
        <taxon>Arcoida</taxon>
        <taxon>Arcoidea</taxon>
        <taxon>Arcidae</taxon>
        <taxon>Tegillarca</taxon>
    </lineage>
</organism>
<evidence type="ECO:0000256" key="1">
    <source>
        <dbReference type="ARBA" id="ARBA00022729"/>
    </source>
</evidence>